<feature type="transmembrane region" description="Helical" evidence="1">
    <location>
        <begin position="68"/>
        <end position="85"/>
    </location>
</feature>
<evidence type="ECO:0000313" key="2">
    <source>
        <dbReference type="EMBL" id="MCQ8102700.1"/>
    </source>
</evidence>
<evidence type="ECO:0000313" key="3">
    <source>
        <dbReference type="Proteomes" id="UP001524499"/>
    </source>
</evidence>
<dbReference type="EMBL" id="JANIBJ010000001">
    <property type="protein sequence ID" value="MCQ8102700.1"/>
    <property type="molecule type" value="Genomic_DNA"/>
</dbReference>
<organism evidence="2 3">
    <name type="scientific">Methylomonas subterranea</name>
    <dbReference type="NCBI Taxonomy" id="2952225"/>
    <lineage>
        <taxon>Bacteria</taxon>
        <taxon>Pseudomonadati</taxon>
        <taxon>Pseudomonadota</taxon>
        <taxon>Gammaproteobacteria</taxon>
        <taxon>Methylococcales</taxon>
        <taxon>Methylococcaceae</taxon>
        <taxon>Methylomonas</taxon>
    </lineage>
</organism>
<proteinExistence type="predicted"/>
<name>A0ABT1TB58_9GAMM</name>
<keyword evidence="1" id="KW-0472">Membrane</keyword>
<sequence>MLIDSLSILFAFTSFISWYEALLVALGLAMLTYSITPPPEPEWEERTPPTLYFYLQWSWLGYLKLKDAFWPFFVFFNGILFYIDYRVQEGTFTVASWVTMHVIMAMPLIYWTGAVWRCSKNSSSRLWATTARCLTAAAYCDLALRGVIYQYYPNILFNCQQMIIHWGDCV</sequence>
<feature type="transmembrane region" description="Helical" evidence="1">
    <location>
        <begin position="7"/>
        <end position="33"/>
    </location>
</feature>
<protein>
    <recommendedName>
        <fullName evidence="4">Transmembrane protein</fullName>
    </recommendedName>
</protein>
<evidence type="ECO:0008006" key="4">
    <source>
        <dbReference type="Google" id="ProtNLM"/>
    </source>
</evidence>
<evidence type="ECO:0000256" key="1">
    <source>
        <dbReference type="SAM" id="Phobius"/>
    </source>
</evidence>
<keyword evidence="3" id="KW-1185">Reference proteome</keyword>
<dbReference type="RefSeq" id="WP_256600307.1">
    <property type="nucleotide sequence ID" value="NZ_JANIBJ010000001.1"/>
</dbReference>
<comment type="caution">
    <text evidence="2">The sequence shown here is derived from an EMBL/GenBank/DDBJ whole genome shotgun (WGS) entry which is preliminary data.</text>
</comment>
<reference evidence="2 3" key="1">
    <citation type="submission" date="2022-07" db="EMBL/GenBank/DDBJ databases">
        <title>Methylomonas rivi sp. nov., Methylomonas rosea sp. nov., Methylomonas aureus sp. nov. and Methylomonas subterranea sp. nov., four novel methanotrophs isolated from a freshwater creek and the deep terrestrial subsurface.</title>
        <authorList>
            <person name="Abin C."/>
            <person name="Sankaranarayanan K."/>
            <person name="Garner C."/>
            <person name="Sindelar R."/>
            <person name="Kotary K."/>
            <person name="Garner R."/>
            <person name="Barclay S."/>
            <person name="Lawson P."/>
            <person name="Krumholz L."/>
        </authorList>
    </citation>
    <scope>NUCLEOTIDE SEQUENCE [LARGE SCALE GENOMIC DNA]</scope>
    <source>
        <strain evidence="2 3">SURF-2</strain>
    </source>
</reference>
<feature type="transmembrane region" description="Helical" evidence="1">
    <location>
        <begin position="97"/>
        <end position="116"/>
    </location>
</feature>
<keyword evidence="1" id="KW-1133">Transmembrane helix</keyword>
<accession>A0ABT1TB58</accession>
<dbReference type="Proteomes" id="UP001524499">
    <property type="component" value="Unassembled WGS sequence"/>
</dbReference>
<gene>
    <name evidence="2" type="ORF">NP590_01175</name>
</gene>
<keyword evidence="1" id="KW-0812">Transmembrane</keyword>